<reference evidence="2 3" key="1">
    <citation type="submission" date="2018-05" db="EMBL/GenBank/DDBJ databases">
        <title>The complete genome sequence of an alphabaculovirus isolated from the southern armyworm, Spodoptera eridania.</title>
        <authorList>
            <person name="Harrison R.L."/>
            <person name="Rowley D.L."/>
        </authorList>
    </citation>
    <scope>NUCLEOTIDE SEQUENCE [LARGE SCALE GENOMIC DNA]</scope>
    <source>
        <strain evidence="2">251</strain>
    </source>
</reference>
<feature type="transmembrane region" description="Helical" evidence="1">
    <location>
        <begin position="202"/>
        <end position="222"/>
    </location>
</feature>
<keyword evidence="1" id="KW-1133">Transmembrane helix</keyword>
<dbReference type="GO" id="GO:0016020">
    <property type="term" value="C:membrane"/>
    <property type="evidence" value="ECO:0007669"/>
    <property type="project" value="TreeGrafter"/>
</dbReference>
<proteinExistence type="predicted"/>
<dbReference type="Proteomes" id="UP000503448">
    <property type="component" value="Segment"/>
</dbReference>
<dbReference type="PANTHER" id="PTHR12242">
    <property type="entry name" value="OS02G0130600 PROTEIN-RELATED"/>
    <property type="match status" value="1"/>
</dbReference>
<sequence>MSVQKVRIPVKRSHLQLKRNCGGGGDDEAKENMERFDLITDPIGWNESRFGKFAACYYVPYRSRSMKTMLTLRLCSVLATSILIAAALYDAADLNDFMLYYSHWSLVALMIMFMMGSITSLMAMHQTYSNTNYVPPYTTLFYLLYNIACTANILSTIVYFITTFTYSAAIKKPVNHVVHSFNTLLVLVEVMANAVPMRLFHVCQPMLFTLAYGIFAFVYHYYTGRVIYRYLEWENQKEISKLCISFSILMFVVYMVLYVISFIKNKMIR</sequence>
<feature type="transmembrane region" description="Helical" evidence="1">
    <location>
        <begin position="70"/>
        <end position="89"/>
    </location>
</feature>
<feature type="transmembrane region" description="Helical" evidence="1">
    <location>
        <begin position="143"/>
        <end position="164"/>
    </location>
</feature>
<keyword evidence="1" id="KW-0812">Transmembrane</keyword>
<evidence type="ECO:0000313" key="2">
    <source>
        <dbReference type="EMBL" id="AXU41638.1"/>
    </source>
</evidence>
<dbReference type="EMBL" id="MH320559">
    <property type="protein sequence ID" value="AXU41638.1"/>
    <property type="molecule type" value="Genomic_DNA"/>
</dbReference>
<evidence type="ECO:0000256" key="1">
    <source>
        <dbReference type="SAM" id="Phobius"/>
    </source>
</evidence>
<keyword evidence="3" id="KW-1185">Reference proteome</keyword>
<feature type="transmembrane region" description="Helical" evidence="1">
    <location>
        <begin position="176"/>
        <end position="195"/>
    </location>
</feature>
<accession>A0A346TPX8</accession>
<dbReference type="RefSeq" id="YP_010087041.1">
    <property type="nucleotide sequence ID" value="NC_055502.1"/>
</dbReference>
<organism evidence="2 3">
    <name type="scientific">Spodoptera eridania nucleopolyhedrovirus</name>
    <dbReference type="NCBI Taxonomy" id="2315721"/>
    <lineage>
        <taxon>Viruses</taxon>
        <taxon>Viruses incertae sedis</taxon>
        <taxon>Naldaviricetes</taxon>
        <taxon>Lefavirales</taxon>
        <taxon>Baculoviridae</taxon>
        <taxon>Alphabaculovirus</taxon>
        <taxon>Alphabaculovirus speridaniae</taxon>
    </lineage>
</organism>
<keyword evidence="1" id="KW-0472">Membrane</keyword>
<evidence type="ECO:0000313" key="3">
    <source>
        <dbReference type="Proteomes" id="UP000503448"/>
    </source>
</evidence>
<feature type="transmembrane region" description="Helical" evidence="1">
    <location>
        <begin position="242"/>
        <end position="263"/>
    </location>
</feature>
<protein>
    <submittedName>
        <fullName evidence="2">ORF40</fullName>
    </submittedName>
</protein>
<name>A0A346TPX8_9ABAC</name>
<dbReference type="KEGG" id="vg:65102288"/>
<feature type="transmembrane region" description="Helical" evidence="1">
    <location>
        <begin position="101"/>
        <end position="123"/>
    </location>
</feature>
<dbReference type="GeneID" id="65102288"/>